<evidence type="ECO:0000256" key="2">
    <source>
        <dbReference type="ARBA" id="ARBA00010199"/>
    </source>
</evidence>
<feature type="transmembrane region" description="Helical" evidence="6">
    <location>
        <begin position="466"/>
        <end position="484"/>
    </location>
</feature>
<sequence>MSKHCTLLTGHSISTIMENKAVTEEPLLVSRSESENPAVAEEAKRLLRLAGPLIASCILQNVLQVVSVMFVGHLGELPLAGASLASSLANVTGFSLLYGMASALDTLCGQAFGARQYGRLGIYKQRAMLVLALTCVLIAAVWANAGKILVLIGQDPDIAAEAGAYSRWLIPCLVPFVPLVCHIRFLQAQSIVVPVMVSSGATALSHVLVCWALVFKAGMGSKGAALSSAISYTINLTMLALYVRLSSACRRTWTGFSTEAFRELLRFTELAIPSAMMVCLEWWSFELLVLLSGLLPNPTLETSVLSICLNTGALLFMVPFGLCTAIRCELRTDILYICSSFLYIGVFDDLPFMCPPPPPPPPPSRELYSTRVSNELGAGQPQAAKLATRVVMFIALSAGLLLGSAMILLRNFWGYMYSNEPEVVAYIARMIPVLAISFFTDGLHSSLSGVLTGCGEQKIGARVNLAAFYLAGIPMAVLLAFVLHLNGMGLWLGIVCGSLSKLVLLIWITMRINWEKEAIKAKETAFNSSLPVT</sequence>
<feature type="transmembrane region" description="Helical" evidence="6">
    <location>
        <begin position="303"/>
        <end position="322"/>
    </location>
</feature>
<organism evidence="7 8">
    <name type="scientific">Paspalum notatum var. saurae</name>
    <dbReference type="NCBI Taxonomy" id="547442"/>
    <lineage>
        <taxon>Eukaryota</taxon>
        <taxon>Viridiplantae</taxon>
        <taxon>Streptophyta</taxon>
        <taxon>Embryophyta</taxon>
        <taxon>Tracheophyta</taxon>
        <taxon>Spermatophyta</taxon>
        <taxon>Magnoliopsida</taxon>
        <taxon>Liliopsida</taxon>
        <taxon>Poales</taxon>
        <taxon>Poaceae</taxon>
        <taxon>PACMAD clade</taxon>
        <taxon>Panicoideae</taxon>
        <taxon>Andropogonodae</taxon>
        <taxon>Paspaleae</taxon>
        <taxon>Paspalinae</taxon>
        <taxon>Paspalum</taxon>
    </lineage>
</organism>
<feature type="transmembrane region" description="Helical" evidence="6">
    <location>
        <begin position="53"/>
        <end position="75"/>
    </location>
</feature>
<feature type="transmembrane region" description="Helical" evidence="6">
    <location>
        <begin position="95"/>
        <end position="114"/>
    </location>
</feature>
<dbReference type="GO" id="GO:0016020">
    <property type="term" value="C:membrane"/>
    <property type="evidence" value="ECO:0007669"/>
    <property type="project" value="UniProtKB-SubCell"/>
</dbReference>
<comment type="subcellular location">
    <subcellularLocation>
        <location evidence="1">Membrane</location>
        <topology evidence="1">Multi-pass membrane protein</topology>
    </subcellularLocation>
</comment>
<evidence type="ECO:0000313" key="7">
    <source>
        <dbReference type="EMBL" id="WVZ58770.1"/>
    </source>
</evidence>
<dbReference type="InterPro" id="IPR002528">
    <property type="entry name" value="MATE_fam"/>
</dbReference>
<dbReference type="NCBIfam" id="TIGR00797">
    <property type="entry name" value="matE"/>
    <property type="match status" value="1"/>
</dbReference>
<dbReference type="EMBL" id="CP144746">
    <property type="protein sequence ID" value="WVZ58770.1"/>
    <property type="molecule type" value="Genomic_DNA"/>
</dbReference>
<name>A0AAQ3SQB2_PASNO</name>
<feature type="transmembrane region" description="Helical" evidence="6">
    <location>
        <begin position="226"/>
        <end position="243"/>
    </location>
</feature>
<feature type="transmembrane region" description="Helical" evidence="6">
    <location>
        <begin position="264"/>
        <end position="283"/>
    </location>
</feature>
<feature type="transmembrane region" description="Helical" evidence="6">
    <location>
        <begin position="126"/>
        <end position="145"/>
    </location>
</feature>
<dbReference type="AlphaFoldDB" id="A0AAQ3SQB2"/>
<evidence type="ECO:0000313" key="8">
    <source>
        <dbReference type="Proteomes" id="UP001341281"/>
    </source>
</evidence>
<keyword evidence="3 6" id="KW-0812">Transmembrane</keyword>
<dbReference type="GO" id="GO:0015297">
    <property type="term" value="F:antiporter activity"/>
    <property type="evidence" value="ECO:0007669"/>
    <property type="project" value="InterPro"/>
</dbReference>
<evidence type="ECO:0000256" key="6">
    <source>
        <dbReference type="RuleBase" id="RU004914"/>
    </source>
</evidence>
<dbReference type="CDD" id="cd13132">
    <property type="entry name" value="MATE_eukaryotic"/>
    <property type="match status" value="1"/>
</dbReference>
<reference evidence="7 8" key="1">
    <citation type="submission" date="2024-02" db="EMBL/GenBank/DDBJ databases">
        <title>High-quality chromosome-scale genome assembly of Pensacola bahiagrass (Paspalum notatum Flugge var. saurae).</title>
        <authorList>
            <person name="Vega J.M."/>
            <person name="Podio M."/>
            <person name="Orjuela J."/>
            <person name="Siena L.A."/>
            <person name="Pessino S.C."/>
            <person name="Combes M.C."/>
            <person name="Mariac C."/>
            <person name="Albertini E."/>
            <person name="Pupilli F."/>
            <person name="Ortiz J.P.A."/>
            <person name="Leblanc O."/>
        </authorList>
    </citation>
    <scope>NUCLEOTIDE SEQUENCE [LARGE SCALE GENOMIC DNA]</scope>
    <source>
        <strain evidence="7">R1</strain>
        <tissue evidence="7">Leaf</tissue>
    </source>
</reference>
<evidence type="ECO:0000256" key="4">
    <source>
        <dbReference type="ARBA" id="ARBA00022989"/>
    </source>
</evidence>
<feature type="transmembrane region" description="Helical" evidence="6">
    <location>
        <begin position="390"/>
        <end position="409"/>
    </location>
</feature>
<proteinExistence type="inferred from homology"/>
<evidence type="ECO:0000256" key="1">
    <source>
        <dbReference type="ARBA" id="ARBA00004141"/>
    </source>
</evidence>
<evidence type="ECO:0000256" key="5">
    <source>
        <dbReference type="ARBA" id="ARBA00023136"/>
    </source>
</evidence>
<feature type="transmembrane region" description="Helical" evidence="6">
    <location>
        <begin position="192"/>
        <end position="214"/>
    </location>
</feature>
<evidence type="ECO:0000256" key="3">
    <source>
        <dbReference type="ARBA" id="ARBA00022692"/>
    </source>
</evidence>
<dbReference type="PANTHER" id="PTHR11206">
    <property type="entry name" value="MULTIDRUG RESISTANCE PROTEIN"/>
    <property type="match status" value="1"/>
</dbReference>
<feature type="transmembrane region" description="Helical" evidence="6">
    <location>
        <begin position="165"/>
        <end position="185"/>
    </location>
</feature>
<dbReference type="Proteomes" id="UP001341281">
    <property type="component" value="Chromosome 02"/>
</dbReference>
<feature type="transmembrane region" description="Helical" evidence="6">
    <location>
        <begin position="490"/>
        <end position="510"/>
    </location>
</feature>
<dbReference type="GO" id="GO:0042910">
    <property type="term" value="F:xenobiotic transmembrane transporter activity"/>
    <property type="evidence" value="ECO:0007669"/>
    <property type="project" value="InterPro"/>
</dbReference>
<dbReference type="Pfam" id="PF01554">
    <property type="entry name" value="MatE"/>
    <property type="match status" value="2"/>
</dbReference>
<dbReference type="InterPro" id="IPR045069">
    <property type="entry name" value="MATE_euk"/>
</dbReference>
<keyword evidence="8" id="KW-1185">Reference proteome</keyword>
<gene>
    <name evidence="7" type="ORF">U9M48_009001</name>
</gene>
<dbReference type="GO" id="GO:1990961">
    <property type="term" value="P:xenobiotic detoxification by transmembrane export across the plasma membrane"/>
    <property type="evidence" value="ECO:0007669"/>
    <property type="project" value="InterPro"/>
</dbReference>
<keyword evidence="5 6" id="KW-0472">Membrane</keyword>
<comment type="similarity">
    <text evidence="2 6">Belongs to the multi antimicrobial extrusion (MATE) (TC 2.A.66.1) family.</text>
</comment>
<keyword evidence="4 6" id="KW-1133">Transmembrane helix</keyword>
<protein>
    <recommendedName>
        <fullName evidence="6">Protein DETOXIFICATION</fullName>
    </recommendedName>
    <alternativeName>
        <fullName evidence="6">Multidrug and toxic compound extrusion protein</fullName>
    </alternativeName>
</protein>
<accession>A0AAQ3SQB2</accession>